<dbReference type="InterPro" id="IPR031726">
    <property type="entry name" value="PglL_A"/>
</dbReference>
<evidence type="ECO:0000256" key="4">
    <source>
        <dbReference type="ARBA" id="ARBA00023136"/>
    </source>
</evidence>
<protein>
    <submittedName>
        <fullName evidence="9">O-antigen ligase C-terminal domain-containing protein</fullName>
    </submittedName>
</protein>
<reference evidence="9" key="1">
    <citation type="submission" date="2020-12" db="EMBL/GenBank/DDBJ databases">
        <title>Draft genome sequence of Enterobacter spp., Lelliottia spp. and Serratia spp. isolated from drinking water reservoirs and lakes.</title>
        <authorList>
            <person name="Reitter C."/>
            <person name="Neuhaus K."/>
            <person name="Huegler M."/>
        </authorList>
    </citation>
    <scope>NUCLEOTIDE SEQUENCE</scope>
    <source>
        <strain evidence="9">TZW15</strain>
    </source>
</reference>
<sequence length="553" mass="60844">MSMSLRYLKNQPANKIVTLLIVLWFCGGLLWMLPNHGSAGLALPQNLLAWCVVALIALCCALFSARWKAAWPPGTYLIIVGAALWSLPLLWSPRAAWQWNALPKVLALWGLVGIWLLMLKSTPCHRMRRVWLLILVVSALLQVGFAVVQLSDIAHLTGGRPYGSFQQVNVLASFLATGMVCALWLFLRTRQRLFVCISATALVAIPVMLVLVQSRAGGLGAVAGALVLLLTAGKNRRRTGYAVLLMMAGAGVGVLTLYLGPLLIPGFIPELVQKEGSNVQRWYLITLTWQLILNHPFIGNGYGSFEALFGLLSQQVPPGMGTTTVQYPHNEFLYTWMEGGLVAVAGILSMIAGIFRRLWGRGGSRWCGLAMMLPLALHMNLEYPLYQSVTHGLMLVMLLTIAGPAARTHTDQKAGYEKPLRTAVGLVACGVLAFMISGAVTEVQLTRIEHQGLVPFVHHEAAVVDALANPYSQYDRLDFDRHVALLLRFNITRDAALLTRFRAWAERFSTVHNNPDVTHSLLMIVRSEGDPSAQPLCLKAKAMWPDDPRFDCL</sequence>
<dbReference type="InterPro" id="IPR007016">
    <property type="entry name" value="O-antigen_ligase-rel_domated"/>
</dbReference>
<dbReference type="Pfam" id="PF15864">
    <property type="entry name" value="PglL_A"/>
    <property type="match status" value="1"/>
</dbReference>
<evidence type="ECO:0000313" key="10">
    <source>
        <dbReference type="Proteomes" id="UP000653275"/>
    </source>
</evidence>
<comment type="subcellular location">
    <subcellularLocation>
        <location evidence="1">Membrane</location>
        <topology evidence="1">Multi-pass membrane protein</topology>
    </subcellularLocation>
</comment>
<evidence type="ECO:0000259" key="6">
    <source>
        <dbReference type="Pfam" id="PF04932"/>
    </source>
</evidence>
<dbReference type="PANTHER" id="PTHR37422">
    <property type="entry name" value="TEICHURONIC ACID BIOSYNTHESIS PROTEIN TUAE"/>
    <property type="match status" value="1"/>
</dbReference>
<feature type="domain" description="Virulence factor membrane-bound polymerase C-terminal" evidence="7">
    <location>
        <begin position="367"/>
        <end position="548"/>
    </location>
</feature>
<feature type="transmembrane region" description="Helical" evidence="5">
    <location>
        <begin position="168"/>
        <end position="186"/>
    </location>
</feature>
<feature type="transmembrane region" description="Helical" evidence="5">
    <location>
        <begin position="333"/>
        <end position="354"/>
    </location>
</feature>
<feature type="domain" description="Protein glycosylation ligase" evidence="8">
    <location>
        <begin position="161"/>
        <end position="186"/>
    </location>
</feature>
<feature type="transmembrane region" description="Helical" evidence="5">
    <location>
        <begin position="366"/>
        <end position="383"/>
    </location>
</feature>
<comment type="caution">
    <text evidence="9">The sequence shown here is derived from an EMBL/GenBank/DDBJ whole genome shotgun (WGS) entry which is preliminary data.</text>
</comment>
<feature type="transmembrane region" description="Helical" evidence="5">
    <location>
        <begin position="389"/>
        <end position="408"/>
    </location>
</feature>
<keyword evidence="3 5" id="KW-1133">Transmembrane helix</keyword>
<feature type="transmembrane region" description="Helical" evidence="5">
    <location>
        <begin position="130"/>
        <end position="148"/>
    </location>
</feature>
<dbReference type="AlphaFoldDB" id="A0AAP2EZ86"/>
<feature type="transmembrane region" description="Helical" evidence="5">
    <location>
        <begin position="217"/>
        <end position="233"/>
    </location>
</feature>
<evidence type="ECO:0000256" key="1">
    <source>
        <dbReference type="ARBA" id="ARBA00004141"/>
    </source>
</evidence>
<dbReference type="Proteomes" id="UP000653275">
    <property type="component" value="Unassembled WGS sequence"/>
</dbReference>
<evidence type="ECO:0000256" key="5">
    <source>
        <dbReference type="SAM" id="Phobius"/>
    </source>
</evidence>
<dbReference type="GO" id="GO:0016020">
    <property type="term" value="C:membrane"/>
    <property type="evidence" value="ECO:0007669"/>
    <property type="project" value="UniProtKB-SubCell"/>
</dbReference>
<dbReference type="InterPro" id="IPR051533">
    <property type="entry name" value="WaaL-like"/>
</dbReference>
<dbReference type="Pfam" id="PF04932">
    <property type="entry name" value="Wzy_C"/>
    <property type="match status" value="1"/>
</dbReference>
<feature type="transmembrane region" description="Helical" evidence="5">
    <location>
        <begin position="47"/>
        <end position="67"/>
    </location>
</feature>
<feature type="domain" description="O-antigen ligase-related" evidence="6">
    <location>
        <begin position="201"/>
        <end position="347"/>
    </location>
</feature>
<organism evidence="9 10">
    <name type="scientific">Lelliottia amnigena</name>
    <name type="common">Enterobacter amnigenus</name>
    <dbReference type="NCBI Taxonomy" id="61646"/>
    <lineage>
        <taxon>Bacteria</taxon>
        <taxon>Pseudomonadati</taxon>
        <taxon>Pseudomonadota</taxon>
        <taxon>Gammaproteobacteria</taxon>
        <taxon>Enterobacterales</taxon>
        <taxon>Enterobacteriaceae</taxon>
        <taxon>Lelliottia</taxon>
    </lineage>
</organism>
<evidence type="ECO:0000313" key="9">
    <source>
        <dbReference type="EMBL" id="MBL5934453.1"/>
    </source>
</evidence>
<keyword evidence="9" id="KW-0436">Ligase</keyword>
<keyword evidence="4 5" id="KW-0472">Membrane</keyword>
<dbReference type="Pfam" id="PF11846">
    <property type="entry name" value="Wzy_C_2"/>
    <property type="match status" value="1"/>
</dbReference>
<keyword evidence="2 5" id="KW-0812">Transmembrane</keyword>
<feature type="transmembrane region" description="Helical" evidence="5">
    <location>
        <begin position="74"/>
        <end position="91"/>
    </location>
</feature>
<feature type="transmembrane region" description="Helical" evidence="5">
    <location>
        <begin position="420"/>
        <end position="440"/>
    </location>
</feature>
<feature type="transmembrane region" description="Helical" evidence="5">
    <location>
        <begin position="193"/>
        <end position="211"/>
    </location>
</feature>
<evidence type="ECO:0000256" key="2">
    <source>
        <dbReference type="ARBA" id="ARBA00022692"/>
    </source>
</evidence>
<dbReference type="GO" id="GO:0016874">
    <property type="term" value="F:ligase activity"/>
    <property type="evidence" value="ECO:0007669"/>
    <property type="project" value="UniProtKB-KW"/>
</dbReference>
<evidence type="ECO:0000256" key="3">
    <source>
        <dbReference type="ARBA" id="ARBA00022989"/>
    </source>
</evidence>
<proteinExistence type="predicted"/>
<feature type="transmembrane region" description="Helical" evidence="5">
    <location>
        <begin position="12"/>
        <end position="32"/>
    </location>
</feature>
<accession>A0AAP2EZ86</accession>
<feature type="transmembrane region" description="Helical" evidence="5">
    <location>
        <begin position="240"/>
        <end position="264"/>
    </location>
</feature>
<gene>
    <name evidence="9" type="ORF">I7V27_08255</name>
</gene>
<dbReference type="PANTHER" id="PTHR37422:SF21">
    <property type="entry name" value="EXOQ-LIKE PROTEIN"/>
    <property type="match status" value="1"/>
</dbReference>
<evidence type="ECO:0000259" key="8">
    <source>
        <dbReference type="Pfam" id="PF15864"/>
    </source>
</evidence>
<feature type="transmembrane region" description="Helical" evidence="5">
    <location>
        <begin position="97"/>
        <end position="118"/>
    </location>
</feature>
<evidence type="ECO:0000259" key="7">
    <source>
        <dbReference type="Pfam" id="PF11846"/>
    </source>
</evidence>
<dbReference type="InterPro" id="IPR021797">
    <property type="entry name" value="Wzy_C_2"/>
</dbReference>
<dbReference type="EMBL" id="JAENMS010000003">
    <property type="protein sequence ID" value="MBL5934453.1"/>
    <property type="molecule type" value="Genomic_DNA"/>
</dbReference>
<name>A0AAP2EZ86_LELAM</name>